<dbReference type="Proteomes" id="UP001210231">
    <property type="component" value="Unassembled WGS sequence"/>
</dbReference>
<keyword evidence="3" id="KW-1185">Reference proteome</keyword>
<dbReference type="Gene3D" id="1.20.120.330">
    <property type="entry name" value="Nucleotidyltransferases domain 2"/>
    <property type="match status" value="1"/>
</dbReference>
<organism evidence="2 3">
    <name type="scientific">Polluticaenibacter yanchengensis</name>
    <dbReference type="NCBI Taxonomy" id="3014562"/>
    <lineage>
        <taxon>Bacteria</taxon>
        <taxon>Pseudomonadati</taxon>
        <taxon>Bacteroidota</taxon>
        <taxon>Chitinophagia</taxon>
        <taxon>Chitinophagales</taxon>
        <taxon>Chitinophagaceae</taxon>
        <taxon>Polluticaenibacter</taxon>
    </lineage>
</organism>
<gene>
    <name evidence="2" type="ORF">O3P16_14135</name>
</gene>
<evidence type="ECO:0000313" key="2">
    <source>
        <dbReference type="EMBL" id="MDA3615949.1"/>
    </source>
</evidence>
<dbReference type="PANTHER" id="PTHR33933:SF1">
    <property type="entry name" value="PROTEIN ADENYLYLTRANSFERASE MNTA-RELATED"/>
    <property type="match status" value="1"/>
</dbReference>
<dbReference type="PROSITE" id="PS50910">
    <property type="entry name" value="HEPN"/>
    <property type="match status" value="1"/>
</dbReference>
<proteinExistence type="predicted"/>
<evidence type="ECO:0000259" key="1">
    <source>
        <dbReference type="PROSITE" id="PS50910"/>
    </source>
</evidence>
<dbReference type="InterPro" id="IPR007842">
    <property type="entry name" value="HEPN_dom"/>
</dbReference>
<dbReference type="Pfam" id="PF05168">
    <property type="entry name" value="HEPN"/>
    <property type="match status" value="1"/>
</dbReference>
<protein>
    <submittedName>
        <fullName evidence="2">HEPN domain-containing protein</fullName>
    </submittedName>
</protein>
<reference evidence="2 3" key="1">
    <citation type="submission" date="2022-12" db="EMBL/GenBank/DDBJ databases">
        <title>Chitinophagaceae gen. sp. nov., a new member of the family Chitinophagaceae, isolated from soil in a chemical factory.</title>
        <authorList>
            <person name="Ke Z."/>
        </authorList>
    </citation>
    <scope>NUCLEOTIDE SEQUENCE [LARGE SCALE GENOMIC DNA]</scope>
    <source>
        <strain evidence="2 3">LY-5</strain>
    </source>
</reference>
<dbReference type="Gene3D" id="3.30.460.10">
    <property type="entry name" value="Beta Polymerase, domain 2"/>
    <property type="match status" value="1"/>
</dbReference>
<evidence type="ECO:0000313" key="3">
    <source>
        <dbReference type="Proteomes" id="UP001210231"/>
    </source>
</evidence>
<comment type="caution">
    <text evidence="2">The sequence shown here is derived from an EMBL/GenBank/DDBJ whole genome shotgun (WGS) entry which is preliminary data.</text>
</comment>
<accession>A0ABT4UM75</accession>
<dbReference type="SUPFAM" id="SSF81301">
    <property type="entry name" value="Nucleotidyltransferase"/>
    <property type="match status" value="1"/>
</dbReference>
<dbReference type="SUPFAM" id="SSF81593">
    <property type="entry name" value="Nucleotidyltransferase substrate binding subunit/domain"/>
    <property type="match status" value="1"/>
</dbReference>
<dbReference type="SMART" id="SM00748">
    <property type="entry name" value="HEPN"/>
    <property type="match status" value="1"/>
</dbReference>
<feature type="domain" description="HEPN" evidence="1">
    <location>
        <begin position="153"/>
        <end position="267"/>
    </location>
</feature>
<dbReference type="EMBL" id="JAQGEF010000019">
    <property type="protein sequence ID" value="MDA3615949.1"/>
    <property type="molecule type" value="Genomic_DNA"/>
</dbReference>
<dbReference type="InterPro" id="IPR052548">
    <property type="entry name" value="Type_VII_TA_antitoxin"/>
</dbReference>
<name>A0ABT4UM75_9BACT</name>
<sequence>MNSLSHLPEQKQKEILHIVGIIKEVINPEMIILYGSHAKGKQVDNIYTSKGVNYEYVSDYDFLIVTNENPERVYAYEAKIVDLCDNIKPSLNLEIHEIDYINKGLEIGEYFFVEILKDGIELYNSNKLKFALPKKLTLKEFKEISKRYYQNWFPQAEDFLETAIFLKEKGSYKLSAFQLHQAAESLFNTILLVFTHYKPKIHNLQKLRIRSKNISPELYNIFDTENDVQDKILFEKLKRGYIDSRYRLDYQISEIEVLKLISKVSKMIIIVKDKCSEILNN</sequence>
<dbReference type="PANTHER" id="PTHR33933">
    <property type="entry name" value="NUCLEOTIDYLTRANSFERASE"/>
    <property type="match status" value="1"/>
</dbReference>
<dbReference type="RefSeq" id="WP_407032277.1">
    <property type="nucleotide sequence ID" value="NZ_JAQGEF010000019.1"/>
</dbReference>
<dbReference type="InterPro" id="IPR043519">
    <property type="entry name" value="NT_sf"/>
</dbReference>